<organism evidence="2 3">
    <name type="scientific">Lentzea atacamensis</name>
    <dbReference type="NCBI Taxonomy" id="531938"/>
    <lineage>
        <taxon>Bacteria</taxon>
        <taxon>Bacillati</taxon>
        <taxon>Actinomycetota</taxon>
        <taxon>Actinomycetes</taxon>
        <taxon>Pseudonocardiales</taxon>
        <taxon>Pseudonocardiaceae</taxon>
        <taxon>Lentzea</taxon>
    </lineage>
</organism>
<feature type="transmembrane region" description="Helical" evidence="1">
    <location>
        <begin position="16"/>
        <end position="37"/>
    </location>
</feature>
<dbReference type="RefSeq" id="WP_109635650.1">
    <property type="nucleotide sequence ID" value="NZ_QGHB01000003.1"/>
</dbReference>
<protein>
    <recommendedName>
        <fullName evidence="4">Vegetative cell wall protein gp1</fullName>
    </recommendedName>
</protein>
<dbReference type="EMBL" id="QGHB01000003">
    <property type="protein sequence ID" value="PWK87963.1"/>
    <property type="molecule type" value="Genomic_DNA"/>
</dbReference>
<feature type="transmembrane region" description="Helical" evidence="1">
    <location>
        <begin position="58"/>
        <end position="80"/>
    </location>
</feature>
<gene>
    <name evidence="2" type="ORF">C8D88_103159</name>
</gene>
<dbReference type="Proteomes" id="UP000246005">
    <property type="component" value="Unassembled WGS sequence"/>
</dbReference>
<evidence type="ECO:0008006" key="4">
    <source>
        <dbReference type="Google" id="ProtNLM"/>
    </source>
</evidence>
<dbReference type="AlphaFoldDB" id="A0A316I4M5"/>
<keyword evidence="1" id="KW-1133">Transmembrane helix</keyword>
<proteinExistence type="predicted"/>
<evidence type="ECO:0000313" key="3">
    <source>
        <dbReference type="Proteomes" id="UP000246005"/>
    </source>
</evidence>
<comment type="caution">
    <text evidence="2">The sequence shown here is derived from an EMBL/GenBank/DDBJ whole genome shotgun (WGS) entry which is preliminary data.</text>
</comment>
<sequence length="285" mass="31160">MTGVLTTLGAKAAERWIALLALPGALFLAFVAATWLMRDGRLFDVSPVVAELSRPHRPAASLVLLAAAVLVGAAGAGFVAQGLGALVQRLWFATRLGPPGWALTALRRWWWKRADDAYGDELVASNPDMRKLNLLLARRDRICPVQPDRPLWMADRLRAVGERVHGTYGLDLGSLWPRLWLVVPDGVRTELSSARARLTDDARLCAWGLMYLVPALWWWPSAVIAVGTCVVAWRRGRASCDTLSDLIESAVDLHAGAVVEHLGINAPEGLTRAVGDQVTERLRKD</sequence>
<evidence type="ECO:0000313" key="2">
    <source>
        <dbReference type="EMBL" id="PWK87963.1"/>
    </source>
</evidence>
<reference evidence="2 3" key="1">
    <citation type="submission" date="2018-05" db="EMBL/GenBank/DDBJ databases">
        <title>Genomic Encyclopedia of Type Strains, Phase IV (KMG-IV): sequencing the most valuable type-strain genomes for metagenomic binning, comparative biology and taxonomic classification.</title>
        <authorList>
            <person name="Goeker M."/>
        </authorList>
    </citation>
    <scope>NUCLEOTIDE SEQUENCE [LARGE SCALE GENOMIC DNA]</scope>
    <source>
        <strain evidence="2 3">DSM 45480</strain>
    </source>
</reference>
<feature type="transmembrane region" description="Helical" evidence="1">
    <location>
        <begin position="216"/>
        <end position="233"/>
    </location>
</feature>
<name>A0A316I4M5_9PSEU</name>
<accession>A0A316I4M5</accession>
<keyword evidence="1" id="KW-0472">Membrane</keyword>
<keyword evidence="1" id="KW-0812">Transmembrane</keyword>
<evidence type="ECO:0000256" key="1">
    <source>
        <dbReference type="SAM" id="Phobius"/>
    </source>
</evidence>